<dbReference type="Pfam" id="PF00172">
    <property type="entry name" value="Zn_clus"/>
    <property type="match status" value="1"/>
</dbReference>
<evidence type="ECO:0000256" key="2">
    <source>
        <dbReference type="ARBA" id="ARBA00022723"/>
    </source>
</evidence>
<feature type="domain" description="Zn(2)-C6 fungal-type" evidence="5">
    <location>
        <begin position="11"/>
        <end position="41"/>
    </location>
</feature>
<sequence>MADREQLNRLSCSRCKERKVRCNRVMPHCSRCIAHDAECVYPVRAKRRSTRPLASHQSMPTNAEDALVIILDRLNRLEAQYPAQPASHTLPSTANCSPASSSPAALYTPGYHDPCDTPPRVGIDATAILKKAVDQVRDLRLRGLATAVITDGIDIPVDLAKYWIRNYLDHMPVCMFLSFVDKRTIQLIPDILGLSHIHIDPGILVIYYCILYYGCTLRASNESSNASISYARLTYLACMRAIPGWQREATGTLTDLIAALFLTRIAHQFFDEELAWKMFRHACEYCHALNLHKLDSADYPENNQNSNCDCDSDRKGFWEVLQADLYFRLILNKPPILSRDTWSVNLPWLDANSQPPPEGIRATAFIASSRVTLVIIRFFALLDDPDIDTKAETMIKTEDLGHEILQIFEEWQLNKWMDNAPNQEADLWEVADVLLTGYTTIIYMFRKMAVLDSNSPEPVTTELDIPESPVVTHAARSTIKIICQLLFKIPYVETMVTLFGAYRSYVAYSYLANTLLRASDLRQHMVDVKALEQLGNQAELLAKGQTDIFPLVRAMQNLNAEIRRRCNQQEA</sequence>
<dbReference type="InterPro" id="IPR001138">
    <property type="entry name" value="Zn2Cys6_DnaBD"/>
</dbReference>
<dbReference type="SUPFAM" id="SSF57701">
    <property type="entry name" value="Zn2/Cys6 DNA-binding domain"/>
    <property type="match status" value="1"/>
</dbReference>
<dbReference type="GO" id="GO:0005634">
    <property type="term" value="C:nucleus"/>
    <property type="evidence" value="ECO:0007669"/>
    <property type="project" value="UniProtKB-SubCell"/>
</dbReference>
<dbReference type="GO" id="GO:0003677">
    <property type="term" value="F:DNA binding"/>
    <property type="evidence" value="ECO:0007669"/>
    <property type="project" value="UniProtKB-KW"/>
</dbReference>
<reference evidence="6" key="1">
    <citation type="journal article" date="2021" name="Nat. Commun.">
        <title>Genetic determinants of endophytism in the Arabidopsis root mycobiome.</title>
        <authorList>
            <person name="Mesny F."/>
            <person name="Miyauchi S."/>
            <person name="Thiergart T."/>
            <person name="Pickel B."/>
            <person name="Atanasova L."/>
            <person name="Karlsson M."/>
            <person name="Huettel B."/>
            <person name="Barry K.W."/>
            <person name="Haridas S."/>
            <person name="Chen C."/>
            <person name="Bauer D."/>
            <person name="Andreopoulos W."/>
            <person name="Pangilinan J."/>
            <person name="LaButti K."/>
            <person name="Riley R."/>
            <person name="Lipzen A."/>
            <person name="Clum A."/>
            <person name="Drula E."/>
            <person name="Henrissat B."/>
            <person name="Kohler A."/>
            <person name="Grigoriev I.V."/>
            <person name="Martin F.M."/>
            <person name="Hacquard S."/>
        </authorList>
    </citation>
    <scope>NUCLEOTIDE SEQUENCE</scope>
    <source>
        <strain evidence="6">MPI-CAGE-AT-0147</strain>
    </source>
</reference>
<evidence type="ECO:0000256" key="4">
    <source>
        <dbReference type="ARBA" id="ARBA00023242"/>
    </source>
</evidence>
<dbReference type="InterPro" id="IPR050987">
    <property type="entry name" value="AtrR-like"/>
</dbReference>
<protein>
    <recommendedName>
        <fullName evidence="5">Zn(2)-C6 fungal-type domain-containing protein</fullName>
    </recommendedName>
</protein>
<evidence type="ECO:0000256" key="1">
    <source>
        <dbReference type="ARBA" id="ARBA00004123"/>
    </source>
</evidence>
<keyword evidence="2" id="KW-0479">Metal-binding</keyword>
<keyword evidence="3" id="KW-0238">DNA-binding</keyword>
<gene>
    <name evidence="6" type="ORF">EDB81DRAFT_787417</name>
</gene>
<comment type="caution">
    <text evidence="6">The sequence shown here is derived from an EMBL/GenBank/DDBJ whole genome shotgun (WGS) entry which is preliminary data.</text>
</comment>
<dbReference type="PANTHER" id="PTHR46910:SF3">
    <property type="entry name" value="HALOTOLERANCE PROTEIN 9-RELATED"/>
    <property type="match status" value="1"/>
</dbReference>
<proteinExistence type="predicted"/>
<dbReference type="InterPro" id="IPR007219">
    <property type="entry name" value="XnlR_reg_dom"/>
</dbReference>
<keyword evidence="4" id="KW-0539">Nucleus</keyword>
<accession>A0A9P9FAR8</accession>
<dbReference type="Proteomes" id="UP000738349">
    <property type="component" value="Unassembled WGS sequence"/>
</dbReference>
<dbReference type="CDD" id="cd12148">
    <property type="entry name" value="fungal_TF_MHR"/>
    <property type="match status" value="1"/>
</dbReference>
<dbReference type="OrthoDB" id="39175at2759"/>
<dbReference type="PROSITE" id="PS00463">
    <property type="entry name" value="ZN2_CY6_FUNGAL_1"/>
    <property type="match status" value="1"/>
</dbReference>
<evidence type="ECO:0000259" key="5">
    <source>
        <dbReference type="PROSITE" id="PS50048"/>
    </source>
</evidence>
<dbReference type="GO" id="GO:0008270">
    <property type="term" value="F:zinc ion binding"/>
    <property type="evidence" value="ECO:0007669"/>
    <property type="project" value="InterPro"/>
</dbReference>
<dbReference type="PROSITE" id="PS50048">
    <property type="entry name" value="ZN2_CY6_FUNGAL_2"/>
    <property type="match status" value="1"/>
</dbReference>
<dbReference type="EMBL" id="JAGMUV010000005">
    <property type="protein sequence ID" value="KAH7156568.1"/>
    <property type="molecule type" value="Genomic_DNA"/>
</dbReference>
<dbReference type="Gene3D" id="4.10.240.10">
    <property type="entry name" value="Zn(2)-C6 fungal-type DNA-binding domain"/>
    <property type="match status" value="1"/>
</dbReference>
<evidence type="ECO:0000313" key="6">
    <source>
        <dbReference type="EMBL" id="KAH7156568.1"/>
    </source>
</evidence>
<dbReference type="GO" id="GO:0000981">
    <property type="term" value="F:DNA-binding transcription factor activity, RNA polymerase II-specific"/>
    <property type="evidence" value="ECO:0007669"/>
    <property type="project" value="InterPro"/>
</dbReference>
<dbReference type="Pfam" id="PF04082">
    <property type="entry name" value="Fungal_trans"/>
    <property type="match status" value="1"/>
</dbReference>
<dbReference type="GO" id="GO:0006351">
    <property type="term" value="P:DNA-templated transcription"/>
    <property type="evidence" value="ECO:0007669"/>
    <property type="project" value="InterPro"/>
</dbReference>
<dbReference type="AlphaFoldDB" id="A0A9P9FAR8"/>
<dbReference type="PANTHER" id="PTHR46910">
    <property type="entry name" value="TRANSCRIPTION FACTOR PDR1"/>
    <property type="match status" value="1"/>
</dbReference>
<dbReference type="SMART" id="SM00066">
    <property type="entry name" value="GAL4"/>
    <property type="match status" value="1"/>
</dbReference>
<evidence type="ECO:0000313" key="7">
    <source>
        <dbReference type="Proteomes" id="UP000738349"/>
    </source>
</evidence>
<dbReference type="InterPro" id="IPR036864">
    <property type="entry name" value="Zn2-C6_fun-type_DNA-bd_sf"/>
</dbReference>
<keyword evidence="7" id="KW-1185">Reference proteome</keyword>
<comment type="subcellular location">
    <subcellularLocation>
        <location evidence="1">Nucleus</location>
    </subcellularLocation>
</comment>
<dbReference type="CDD" id="cd00067">
    <property type="entry name" value="GAL4"/>
    <property type="match status" value="1"/>
</dbReference>
<organism evidence="6 7">
    <name type="scientific">Dactylonectria macrodidyma</name>
    <dbReference type="NCBI Taxonomy" id="307937"/>
    <lineage>
        <taxon>Eukaryota</taxon>
        <taxon>Fungi</taxon>
        <taxon>Dikarya</taxon>
        <taxon>Ascomycota</taxon>
        <taxon>Pezizomycotina</taxon>
        <taxon>Sordariomycetes</taxon>
        <taxon>Hypocreomycetidae</taxon>
        <taxon>Hypocreales</taxon>
        <taxon>Nectriaceae</taxon>
        <taxon>Dactylonectria</taxon>
    </lineage>
</organism>
<name>A0A9P9FAR8_9HYPO</name>
<evidence type="ECO:0000256" key="3">
    <source>
        <dbReference type="ARBA" id="ARBA00023125"/>
    </source>
</evidence>